<organism evidence="8 9">
    <name type="scientific">Plantactinospora endophytica</name>
    <dbReference type="NCBI Taxonomy" id="673535"/>
    <lineage>
        <taxon>Bacteria</taxon>
        <taxon>Bacillati</taxon>
        <taxon>Actinomycetota</taxon>
        <taxon>Actinomycetes</taxon>
        <taxon>Micromonosporales</taxon>
        <taxon>Micromonosporaceae</taxon>
        <taxon>Plantactinospora</taxon>
    </lineage>
</organism>
<keyword evidence="4" id="KW-0804">Transcription</keyword>
<dbReference type="EMBL" id="BONW01000008">
    <property type="protein sequence ID" value="GIG87040.1"/>
    <property type="molecule type" value="Genomic_DNA"/>
</dbReference>
<dbReference type="InterPro" id="IPR000792">
    <property type="entry name" value="Tscrpt_reg_LuxR_C"/>
</dbReference>
<keyword evidence="9" id="KW-1185">Reference proteome</keyword>
<keyword evidence="3 8" id="KW-0238">DNA-binding</keyword>
<keyword evidence="2" id="KW-0805">Transcription regulation</keyword>
<evidence type="ECO:0000256" key="5">
    <source>
        <dbReference type="PROSITE-ProRule" id="PRU00169"/>
    </source>
</evidence>
<reference evidence="8 9" key="1">
    <citation type="submission" date="2021-01" db="EMBL/GenBank/DDBJ databases">
        <title>Whole genome shotgun sequence of Plantactinospora endophytica NBRC 110450.</title>
        <authorList>
            <person name="Komaki H."/>
            <person name="Tamura T."/>
        </authorList>
    </citation>
    <scope>NUCLEOTIDE SEQUENCE [LARGE SCALE GENOMIC DNA]</scope>
    <source>
        <strain evidence="8 9">NBRC 110450</strain>
    </source>
</reference>
<name>A0ABQ4DX56_9ACTN</name>
<evidence type="ECO:0000256" key="3">
    <source>
        <dbReference type="ARBA" id="ARBA00023125"/>
    </source>
</evidence>
<dbReference type="GO" id="GO:0003677">
    <property type="term" value="F:DNA binding"/>
    <property type="evidence" value="ECO:0007669"/>
    <property type="project" value="UniProtKB-KW"/>
</dbReference>
<dbReference type="PROSITE" id="PS50043">
    <property type="entry name" value="HTH_LUXR_2"/>
    <property type="match status" value="1"/>
</dbReference>
<dbReference type="SMART" id="SM00421">
    <property type="entry name" value="HTH_LUXR"/>
    <property type="match status" value="1"/>
</dbReference>
<dbReference type="Pfam" id="PF00072">
    <property type="entry name" value="Response_reg"/>
    <property type="match status" value="1"/>
</dbReference>
<gene>
    <name evidence="8" type="ORF">Pen02_19760</name>
</gene>
<comment type="caution">
    <text evidence="8">The sequence shown here is derived from an EMBL/GenBank/DDBJ whole genome shotgun (WGS) entry which is preliminary data.</text>
</comment>
<keyword evidence="1 5" id="KW-0597">Phosphoprotein</keyword>
<evidence type="ECO:0000256" key="2">
    <source>
        <dbReference type="ARBA" id="ARBA00023015"/>
    </source>
</evidence>
<protein>
    <submittedName>
        <fullName evidence="8">DNA-binding response regulator</fullName>
    </submittedName>
</protein>
<dbReference type="CDD" id="cd06170">
    <property type="entry name" value="LuxR_C_like"/>
    <property type="match status" value="1"/>
</dbReference>
<dbReference type="Gene3D" id="3.40.50.2300">
    <property type="match status" value="1"/>
</dbReference>
<sequence>MTGPTEDGRIRVLVADDQHLVRAGLRIILETEDDFEVVGEAADGRRAVDLALAQRPDVVLLDVEMPHLDGLAATRQIVAASGADGPAVLILTTFDRDDYLFAALQAGASGFLLKNGSPEELVEAVRILARGDALLAPQITRRVIATFATPAGTAPSSRPGATGGPSELDRRRLAELTEREREVLVQLAGGASNAEIAERLLLGEATVKTHVSRVLMKLGLRDRTQAVVFAYEHGVVTPGGAGG</sequence>
<evidence type="ECO:0000313" key="9">
    <source>
        <dbReference type="Proteomes" id="UP000646749"/>
    </source>
</evidence>
<accession>A0ABQ4DX56</accession>
<dbReference type="SUPFAM" id="SSF52172">
    <property type="entry name" value="CheY-like"/>
    <property type="match status" value="1"/>
</dbReference>
<dbReference type="InterPro" id="IPR011006">
    <property type="entry name" value="CheY-like_superfamily"/>
</dbReference>
<dbReference type="RefSeq" id="WP_203865624.1">
    <property type="nucleotide sequence ID" value="NZ_BONW01000008.1"/>
</dbReference>
<evidence type="ECO:0000256" key="4">
    <source>
        <dbReference type="ARBA" id="ARBA00023163"/>
    </source>
</evidence>
<dbReference type="PROSITE" id="PS00622">
    <property type="entry name" value="HTH_LUXR_1"/>
    <property type="match status" value="1"/>
</dbReference>
<evidence type="ECO:0000313" key="8">
    <source>
        <dbReference type="EMBL" id="GIG87040.1"/>
    </source>
</evidence>
<dbReference type="SUPFAM" id="SSF46894">
    <property type="entry name" value="C-terminal effector domain of the bipartite response regulators"/>
    <property type="match status" value="1"/>
</dbReference>
<dbReference type="PANTHER" id="PTHR43214">
    <property type="entry name" value="TWO-COMPONENT RESPONSE REGULATOR"/>
    <property type="match status" value="1"/>
</dbReference>
<evidence type="ECO:0000259" key="6">
    <source>
        <dbReference type="PROSITE" id="PS50043"/>
    </source>
</evidence>
<dbReference type="CDD" id="cd17535">
    <property type="entry name" value="REC_NarL-like"/>
    <property type="match status" value="1"/>
</dbReference>
<evidence type="ECO:0000259" key="7">
    <source>
        <dbReference type="PROSITE" id="PS50110"/>
    </source>
</evidence>
<dbReference type="InterPro" id="IPR039420">
    <property type="entry name" value="WalR-like"/>
</dbReference>
<dbReference type="SMART" id="SM00448">
    <property type="entry name" value="REC"/>
    <property type="match status" value="1"/>
</dbReference>
<feature type="domain" description="HTH luxR-type" evidence="6">
    <location>
        <begin position="169"/>
        <end position="234"/>
    </location>
</feature>
<dbReference type="Proteomes" id="UP000646749">
    <property type="component" value="Unassembled WGS sequence"/>
</dbReference>
<feature type="domain" description="Response regulatory" evidence="7">
    <location>
        <begin position="11"/>
        <end position="129"/>
    </location>
</feature>
<dbReference type="InterPro" id="IPR058245">
    <property type="entry name" value="NreC/VraR/RcsB-like_REC"/>
</dbReference>
<feature type="modified residue" description="4-aspartylphosphate" evidence="5">
    <location>
        <position position="62"/>
    </location>
</feature>
<proteinExistence type="predicted"/>
<evidence type="ECO:0000256" key="1">
    <source>
        <dbReference type="ARBA" id="ARBA00022553"/>
    </source>
</evidence>
<dbReference type="PROSITE" id="PS50110">
    <property type="entry name" value="RESPONSE_REGULATORY"/>
    <property type="match status" value="1"/>
</dbReference>
<dbReference type="PRINTS" id="PR00038">
    <property type="entry name" value="HTHLUXR"/>
</dbReference>
<dbReference type="Pfam" id="PF00196">
    <property type="entry name" value="GerE"/>
    <property type="match status" value="1"/>
</dbReference>
<dbReference type="PANTHER" id="PTHR43214:SF24">
    <property type="entry name" value="TRANSCRIPTIONAL REGULATORY PROTEIN NARL-RELATED"/>
    <property type="match status" value="1"/>
</dbReference>
<dbReference type="InterPro" id="IPR001789">
    <property type="entry name" value="Sig_transdc_resp-reg_receiver"/>
</dbReference>
<dbReference type="InterPro" id="IPR016032">
    <property type="entry name" value="Sig_transdc_resp-reg_C-effctor"/>
</dbReference>